<evidence type="ECO:0000313" key="3">
    <source>
        <dbReference type="Proteomes" id="UP000233249"/>
    </source>
</evidence>
<feature type="transmembrane region" description="Helical" evidence="1">
    <location>
        <begin position="60"/>
        <end position="84"/>
    </location>
</feature>
<evidence type="ECO:0000256" key="1">
    <source>
        <dbReference type="SAM" id="Phobius"/>
    </source>
</evidence>
<dbReference type="Pfam" id="PF04018">
    <property type="entry name" value="VCA0040-like"/>
    <property type="match status" value="1"/>
</dbReference>
<dbReference type="InterPro" id="IPR007163">
    <property type="entry name" value="VCA0040-like"/>
</dbReference>
<feature type="transmembrane region" description="Helical" evidence="1">
    <location>
        <begin position="126"/>
        <end position="146"/>
    </location>
</feature>
<keyword evidence="1" id="KW-1133">Transmembrane helix</keyword>
<reference evidence="2 3" key="1">
    <citation type="submission" date="2017-12" db="EMBL/GenBank/DDBJ databases">
        <title>Corynebacterium mastitidis 16-1433 Genome.</title>
        <authorList>
            <person name="Gulvik C.A."/>
        </authorList>
    </citation>
    <scope>NUCLEOTIDE SEQUENCE [LARGE SCALE GENOMIC DNA]</scope>
    <source>
        <strain evidence="2 3">16-1433</strain>
    </source>
</reference>
<dbReference type="PANTHER" id="PTHR37308">
    <property type="entry name" value="INTEGRAL MEMBRANE PROTEIN"/>
    <property type="match status" value="1"/>
</dbReference>
<comment type="caution">
    <text evidence="2">The sequence shown here is derived from an EMBL/GenBank/DDBJ whole genome shotgun (WGS) entry which is preliminary data.</text>
</comment>
<evidence type="ECO:0000313" key="2">
    <source>
        <dbReference type="EMBL" id="PKF68468.1"/>
    </source>
</evidence>
<accession>A0A2N0X6Y2</accession>
<keyword evidence="1" id="KW-0812">Transmembrane</keyword>
<dbReference type="PANTHER" id="PTHR37308:SF1">
    <property type="entry name" value="POLYPRENYL-PHOSPHATE TRANSPORTER"/>
    <property type="match status" value="1"/>
</dbReference>
<name>A0A2N0X6Y2_9CORY</name>
<feature type="transmembrane region" description="Helical" evidence="1">
    <location>
        <begin position="96"/>
        <end position="114"/>
    </location>
</feature>
<dbReference type="EMBL" id="PJAF01000018">
    <property type="protein sequence ID" value="PKF68468.1"/>
    <property type="molecule type" value="Genomic_DNA"/>
</dbReference>
<keyword evidence="1" id="KW-0472">Membrane</keyword>
<sequence length="284" mass="29197">MTPSPLAAATNILKGAGIGMAELVPGISGGTVALIVGIYEKALHTGNALIDAARARSRSALGAVDWSFLLAIGVGMVGALFLLSGPIHSFVEGHPLVAKGLFLGMVAASLSVPLRMIGVTEIRRRLPVLLPVFALCAALSFIATGFTSDPVHNPPLPAVFFAAMIAVCALVLPGLSGSFLLLALGLYKPIMGSLSNREWDVIAVFVLGAALGVVAFVKVLNAMMRDHHTMTLTVMAGLMLGSLRALWPWEGPLPGADLSVWGAILAGAAIVVAVLIAGQRRGAA</sequence>
<dbReference type="STRING" id="1121365.GCA_000375365_01349"/>
<dbReference type="AlphaFoldDB" id="A0A2N0X6Y2"/>
<dbReference type="OrthoDB" id="9793746at2"/>
<gene>
    <name evidence="2" type="ORF">CXB45_07055</name>
</gene>
<feature type="transmembrane region" description="Helical" evidence="1">
    <location>
        <begin position="20"/>
        <end position="39"/>
    </location>
</feature>
<proteinExistence type="predicted"/>
<dbReference type="RefSeq" id="WP_101173821.1">
    <property type="nucleotide sequence ID" value="NZ_JAKRKB010000002.1"/>
</dbReference>
<feature type="transmembrane region" description="Helical" evidence="1">
    <location>
        <begin position="258"/>
        <end position="278"/>
    </location>
</feature>
<dbReference type="Proteomes" id="UP000233249">
    <property type="component" value="Unassembled WGS sequence"/>
</dbReference>
<protein>
    <submittedName>
        <fullName evidence="2">DUF368 domain-containing protein</fullName>
    </submittedName>
</protein>
<feature type="transmembrane region" description="Helical" evidence="1">
    <location>
        <begin position="199"/>
        <end position="217"/>
    </location>
</feature>
<organism evidence="2 3">
    <name type="scientific">Corynebacterium mastitidis</name>
    <dbReference type="NCBI Taxonomy" id="161890"/>
    <lineage>
        <taxon>Bacteria</taxon>
        <taxon>Bacillati</taxon>
        <taxon>Actinomycetota</taxon>
        <taxon>Actinomycetes</taxon>
        <taxon>Mycobacteriales</taxon>
        <taxon>Corynebacteriaceae</taxon>
        <taxon>Corynebacterium</taxon>
    </lineage>
</organism>
<feature type="transmembrane region" description="Helical" evidence="1">
    <location>
        <begin position="158"/>
        <end position="187"/>
    </location>
</feature>